<dbReference type="AlphaFoldDB" id="A0A2T2NT98"/>
<name>A0A2T2NT98_CORCC</name>
<evidence type="ECO:0000256" key="1">
    <source>
        <dbReference type="SAM" id="MobiDB-lite"/>
    </source>
</evidence>
<organism evidence="2 3">
    <name type="scientific">Corynespora cassiicola Philippines</name>
    <dbReference type="NCBI Taxonomy" id="1448308"/>
    <lineage>
        <taxon>Eukaryota</taxon>
        <taxon>Fungi</taxon>
        <taxon>Dikarya</taxon>
        <taxon>Ascomycota</taxon>
        <taxon>Pezizomycotina</taxon>
        <taxon>Dothideomycetes</taxon>
        <taxon>Pleosporomycetidae</taxon>
        <taxon>Pleosporales</taxon>
        <taxon>Corynesporascaceae</taxon>
        <taxon>Corynespora</taxon>
    </lineage>
</organism>
<reference evidence="2 3" key="1">
    <citation type="journal article" date="2018" name="Front. Microbiol.">
        <title>Genome-Wide Analysis of Corynespora cassiicola Leaf Fall Disease Putative Effectors.</title>
        <authorList>
            <person name="Lopez D."/>
            <person name="Ribeiro S."/>
            <person name="Label P."/>
            <person name="Fumanal B."/>
            <person name="Venisse J.S."/>
            <person name="Kohler A."/>
            <person name="de Oliveira R.R."/>
            <person name="Labutti K."/>
            <person name="Lipzen A."/>
            <person name="Lail K."/>
            <person name="Bauer D."/>
            <person name="Ohm R.A."/>
            <person name="Barry K.W."/>
            <person name="Spatafora J."/>
            <person name="Grigoriev I.V."/>
            <person name="Martin F.M."/>
            <person name="Pujade-Renaud V."/>
        </authorList>
    </citation>
    <scope>NUCLEOTIDE SEQUENCE [LARGE SCALE GENOMIC DNA]</scope>
    <source>
        <strain evidence="2 3">Philippines</strain>
    </source>
</reference>
<protein>
    <submittedName>
        <fullName evidence="2">Uncharacterized protein</fullName>
    </submittedName>
</protein>
<gene>
    <name evidence="2" type="ORF">BS50DRAFT_586102</name>
</gene>
<evidence type="ECO:0000313" key="3">
    <source>
        <dbReference type="Proteomes" id="UP000240883"/>
    </source>
</evidence>
<keyword evidence="3" id="KW-1185">Reference proteome</keyword>
<sequence>MPGSNRTHPRHTNRELLNPIPEGQETSTMEVLNLNQAFQEFNGDHIHSRSAYEDQAFDPHIYQIQVRQRELPPKSYVLMKTSWKFPAARPKVWQGKPQQVFTDNSRAHAEISGVISRAESLGQNPTRPVAKKSNGTGHTTGVQTWEWQGDNVPVQTLWWIEEVHANESERWYLQEKEDKERRVAST</sequence>
<feature type="region of interest" description="Disordered" evidence="1">
    <location>
        <begin position="1"/>
        <end position="22"/>
    </location>
</feature>
<dbReference type="Proteomes" id="UP000240883">
    <property type="component" value="Unassembled WGS sequence"/>
</dbReference>
<dbReference type="EMBL" id="KZ678133">
    <property type="protein sequence ID" value="PSN68661.1"/>
    <property type="molecule type" value="Genomic_DNA"/>
</dbReference>
<evidence type="ECO:0000313" key="2">
    <source>
        <dbReference type="EMBL" id="PSN68661.1"/>
    </source>
</evidence>
<feature type="compositionally biased region" description="Polar residues" evidence="1">
    <location>
        <begin position="133"/>
        <end position="143"/>
    </location>
</feature>
<proteinExistence type="predicted"/>
<accession>A0A2T2NT98</accession>
<feature type="region of interest" description="Disordered" evidence="1">
    <location>
        <begin position="119"/>
        <end position="143"/>
    </location>
</feature>